<evidence type="ECO:0000313" key="2">
    <source>
        <dbReference type="EMBL" id="PWW80908.1"/>
    </source>
</evidence>
<dbReference type="Proteomes" id="UP000246991">
    <property type="component" value="Unassembled WGS sequence"/>
</dbReference>
<name>A0A317T2H5_9PEZI</name>
<evidence type="ECO:0000259" key="1">
    <source>
        <dbReference type="Pfam" id="PF03184"/>
    </source>
</evidence>
<comment type="caution">
    <text evidence="2">The sequence shown here is derived from an EMBL/GenBank/DDBJ whole genome shotgun (WGS) entry which is preliminary data.</text>
</comment>
<gene>
    <name evidence="2" type="ORF">C7212DRAFT_161411</name>
</gene>
<evidence type="ECO:0000313" key="3">
    <source>
        <dbReference type="Proteomes" id="UP000246991"/>
    </source>
</evidence>
<organism evidence="2 3">
    <name type="scientific">Tuber magnatum</name>
    <name type="common">white Piedmont truffle</name>
    <dbReference type="NCBI Taxonomy" id="42249"/>
    <lineage>
        <taxon>Eukaryota</taxon>
        <taxon>Fungi</taxon>
        <taxon>Dikarya</taxon>
        <taxon>Ascomycota</taxon>
        <taxon>Pezizomycotina</taxon>
        <taxon>Pezizomycetes</taxon>
        <taxon>Pezizales</taxon>
        <taxon>Tuberaceae</taxon>
        <taxon>Tuber</taxon>
    </lineage>
</organism>
<dbReference type="InterPro" id="IPR004875">
    <property type="entry name" value="DDE_SF_endonuclease_dom"/>
</dbReference>
<sequence>IAPSNMYNMDGKGLMMGVALCCKVIGKRDSRSAKLTEDGSHKWVTVIETISGDGQVLWPMIVNKGQAHNMSWYAKLKKKDVATFGVSEKGWSNERLRLRWLKKVFDKETQER</sequence>
<dbReference type="STRING" id="42249.A0A317T2H5"/>
<feature type="non-terminal residue" evidence="2">
    <location>
        <position position="1"/>
    </location>
</feature>
<proteinExistence type="predicted"/>
<feature type="domain" description="DDE-1" evidence="1">
    <location>
        <begin position="41"/>
        <end position="110"/>
    </location>
</feature>
<keyword evidence="3" id="KW-1185">Reference proteome</keyword>
<dbReference type="EMBL" id="PYWC01000001">
    <property type="protein sequence ID" value="PWW80908.1"/>
    <property type="molecule type" value="Genomic_DNA"/>
</dbReference>
<dbReference type="Pfam" id="PF03184">
    <property type="entry name" value="DDE_1"/>
    <property type="match status" value="1"/>
</dbReference>
<protein>
    <recommendedName>
        <fullName evidence="1">DDE-1 domain-containing protein</fullName>
    </recommendedName>
</protein>
<dbReference type="AlphaFoldDB" id="A0A317T2H5"/>
<dbReference type="GO" id="GO:0003676">
    <property type="term" value="F:nucleic acid binding"/>
    <property type="evidence" value="ECO:0007669"/>
    <property type="project" value="InterPro"/>
</dbReference>
<dbReference type="OrthoDB" id="2917041at2759"/>
<reference evidence="2 3" key="1">
    <citation type="submission" date="2018-03" db="EMBL/GenBank/DDBJ databases">
        <title>Genomes of Pezizomycetes fungi and the evolution of truffles.</title>
        <authorList>
            <person name="Murat C."/>
            <person name="Payen T."/>
            <person name="Noel B."/>
            <person name="Kuo A."/>
            <person name="Martin F.M."/>
        </authorList>
    </citation>
    <scope>NUCLEOTIDE SEQUENCE [LARGE SCALE GENOMIC DNA]</scope>
    <source>
        <strain evidence="2">091103-1</strain>
    </source>
</reference>
<accession>A0A317T2H5</accession>